<keyword evidence="2" id="KW-1185">Reference proteome</keyword>
<evidence type="ECO:0008006" key="3">
    <source>
        <dbReference type="Google" id="ProtNLM"/>
    </source>
</evidence>
<evidence type="ECO:0000313" key="1">
    <source>
        <dbReference type="EMBL" id="MCZ0704636.1"/>
    </source>
</evidence>
<proteinExistence type="predicted"/>
<comment type="caution">
    <text evidence="1">The sequence shown here is derived from an EMBL/GenBank/DDBJ whole genome shotgun (WGS) entry which is preliminary data.</text>
</comment>
<dbReference type="GO" id="GO:0031419">
    <property type="term" value="F:cobalamin binding"/>
    <property type="evidence" value="ECO:0007669"/>
    <property type="project" value="InterPro"/>
</dbReference>
<dbReference type="SUPFAM" id="SSF52242">
    <property type="entry name" value="Cobalamin (vitamin B12)-binding domain"/>
    <property type="match status" value="1"/>
</dbReference>
<evidence type="ECO:0000313" key="2">
    <source>
        <dbReference type="Proteomes" id="UP001084197"/>
    </source>
</evidence>
<gene>
    <name evidence="1" type="ORF">OWO01_15680</name>
</gene>
<name>A0A9J6RGV7_9BACI</name>
<dbReference type="Proteomes" id="UP001084197">
    <property type="component" value="Unassembled WGS sequence"/>
</dbReference>
<dbReference type="GO" id="GO:0046872">
    <property type="term" value="F:metal ion binding"/>
    <property type="evidence" value="ECO:0007669"/>
    <property type="project" value="InterPro"/>
</dbReference>
<dbReference type="EMBL" id="JAPRAT010000052">
    <property type="protein sequence ID" value="MCZ0704636.1"/>
    <property type="molecule type" value="Genomic_DNA"/>
</dbReference>
<dbReference type="AlphaFoldDB" id="A0A9J6RGV7"/>
<dbReference type="Gene3D" id="3.40.50.280">
    <property type="entry name" value="Cobalamin-binding domain"/>
    <property type="match status" value="1"/>
</dbReference>
<reference evidence="1" key="1">
    <citation type="submission" date="2022-11" db="EMBL/GenBank/DDBJ databases">
        <title>WGS of Natronobacillus azotifigens 24KS-1, an anaerobic diazotrophic haloalkaliphile from soda-rich habitats.</title>
        <authorList>
            <person name="Sorokin D.Y."/>
            <person name="Merkel A.Y."/>
        </authorList>
    </citation>
    <scope>NUCLEOTIDE SEQUENCE</scope>
    <source>
        <strain evidence="1">24KS-1</strain>
    </source>
</reference>
<sequence>MQRIFIGLTLGQDPHTVGIHKAGKIAKMGGIDYKILPPAMSDQEKIRVLMEENPEFIGLSYRLSADKALLELERFMLLLEASPLLADKSRKICFAGLYPTLDAIRELKLDQTYGLYLMGSNKDVRVKTEETMDFFGVQAESEREMIIARIVKEAEPEKIQLLDLLAQEVIENDAYLLEKPLEKPSEAALIHFPKRIEESAIPLIRTHFGIPDETIEPTIQGIEKLALEGAVDEVSLGSSDLSQRYFGNEEAFLRHKNDGGVPYKNKEDLEKLYLASRRGNFPSVKPYSHVFQLKEFVDVCLDTGMLIGAHQAVSLFWFSQLDGRGPLSVRDAIYEHIDTVKYLATKGIPVEMNDPNQWSSRFIHDTLFVVDYALIAAVMFNNGVEDMIFQHQFNKPAETGDYADLAKMAAAKELIESIRPAGNTANTFMEARAGIEHFSTDLEVAKYQLARTTLLQMIFDPSVIHLVSYCEASHVATADDVIESSKIVRKAGSVFKQHEADLKGYLEHDVVAQRKAFLVEEAKIVLKEIAKLSTHYFDSMTEREWFTCLSDPEALIGAMERKIMTAPGITLPQYANPDMLTKAGEYGFIDCYNDWNDDTPMREKERLKKLSRNLQNI</sequence>
<protein>
    <recommendedName>
        <fullName evidence="3">Methionine synthase</fullName>
    </recommendedName>
</protein>
<dbReference type="InterPro" id="IPR036724">
    <property type="entry name" value="Cobalamin-bd_sf"/>
</dbReference>
<dbReference type="RefSeq" id="WP_268781412.1">
    <property type="nucleotide sequence ID" value="NZ_JAPRAT010000052.1"/>
</dbReference>
<organism evidence="1 2">
    <name type="scientific">Natronobacillus azotifigens</name>
    <dbReference type="NCBI Taxonomy" id="472978"/>
    <lineage>
        <taxon>Bacteria</taxon>
        <taxon>Bacillati</taxon>
        <taxon>Bacillota</taxon>
        <taxon>Bacilli</taxon>
        <taxon>Bacillales</taxon>
        <taxon>Bacillaceae</taxon>
        <taxon>Natronobacillus</taxon>
    </lineage>
</organism>
<dbReference type="Gene3D" id="3.20.20.240">
    <property type="entry name" value="Methylmalonyl-CoA mutase"/>
    <property type="match status" value="1"/>
</dbReference>
<accession>A0A9J6RGV7</accession>